<dbReference type="InterPro" id="IPR008984">
    <property type="entry name" value="SMAD_FHA_dom_sf"/>
</dbReference>
<dbReference type="PROSITE" id="PS50006">
    <property type="entry name" value="FHA_DOMAIN"/>
    <property type="match status" value="1"/>
</dbReference>
<dbReference type="RefSeq" id="XP_011676134.2">
    <property type="nucleotide sequence ID" value="XM_011677832.2"/>
</dbReference>
<dbReference type="FunCoup" id="A0A7M7HKN6">
    <property type="interactions" value="410"/>
</dbReference>
<dbReference type="PANTHER" id="PTHR47117">
    <property type="entry name" value="STAR-RELATED LIPID TRANSFER PROTEIN 9"/>
    <property type="match status" value="1"/>
</dbReference>
<feature type="compositionally biased region" description="Polar residues" evidence="11">
    <location>
        <begin position="18"/>
        <end position="35"/>
    </location>
</feature>
<dbReference type="SUPFAM" id="SSF52540">
    <property type="entry name" value="P-loop containing nucleoside triphosphate hydrolases"/>
    <property type="match status" value="1"/>
</dbReference>
<feature type="binding site" evidence="9">
    <location>
        <begin position="215"/>
        <end position="222"/>
    </location>
    <ligand>
        <name>ATP</name>
        <dbReference type="ChEBI" id="CHEBI:30616"/>
    </ligand>
</feature>
<dbReference type="Pfam" id="PF00225">
    <property type="entry name" value="Kinesin"/>
    <property type="match status" value="1"/>
</dbReference>
<dbReference type="OMA" id="QTRDLMC"/>
<dbReference type="InterPro" id="IPR019821">
    <property type="entry name" value="Kinesin_motor_CS"/>
</dbReference>
<feature type="compositionally biased region" description="Basic and acidic residues" evidence="11">
    <location>
        <begin position="514"/>
        <end position="529"/>
    </location>
</feature>
<dbReference type="SUPFAM" id="SSF49879">
    <property type="entry name" value="SMAD/FHA domain"/>
    <property type="match status" value="1"/>
</dbReference>
<reference evidence="14" key="2">
    <citation type="submission" date="2021-01" db="UniProtKB">
        <authorList>
            <consortium name="EnsemblMetazoa"/>
        </authorList>
    </citation>
    <scope>IDENTIFICATION</scope>
</reference>
<dbReference type="GO" id="GO:0005737">
    <property type="term" value="C:cytoplasm"/>
    <property type="evidence" value="ECO:0000318"/>
    <property type="project" value="GO_Central"/>
</dbReference>
<dbReference type="InterPro" id="IPR000253">
    <property type="entry name" value="FHA_dom"/>
</dbReference>
<dbReference type="GO" id="GO:0016887">
    <property type="term" value="F:ATP hydrolysis activity"/>
    <property type="evidence" value="ECO:0000318"/>
    <property type="project" value="GO_Central"/>
</dbReference>
<reference evidence="15" key="1">
    <citation type="submission" date="2015-02" db="EMBL/GenBank/DDBJ databases">
        <title>Genome sequencing for Strongylocentrotus purpuratus.</title>
        <authorList>
            <person name="Murali S."/>
            <person name="Liu Y."/>
            <person name="Vee V."/>
            <person name="English A."/>
            <person name="Wang M."/>
            <person name="Skinner E."/>
            <person name="Han Y."/>
            <person name="Muzny D.M."/>
            <person name="Worley K.C."/>
            <person name="Gibbs R.A."/>
        </authorList>
    </citation>
    <scope>NUCLEOTIDE SEQUENCE</scope>
</reference>
<accession>A0A7M7HKN6</accession>
<dbReference type="GO" id="GO:0003777">
    <property type="term" value="F:microtubule motor activity"/>
    <property type="evidence" value="ECO:0000318"/>
    <property type="project" value="GO_Central"/>
</dbReference>
<name>A0A7M7HKN6_STRPU</name>
<keyword evidence="6 10" id="KW-0175">Coiled coil</keyword>
<dbReference type="GO" id="GO:0005524">
    <property type="term" value="F:ATP binding"/>
    <property type="evidence" value="ECO:0007669"/>
    <property type="project" value="UniProtKB-UniRule"/>
</dbReference>
<evidence type="ECO:0000256" key="10">
    <source>
        <dbReference type="SAM" id="Coils"/>
    </source>
</evidence>
<dbReference type="GO" id="GO:0007018">
    <property type="term" value="P:microtubule-based movement"/>
    <property type="evidence" value="ECO:0000318"/>
    <property type="project" value="GO_Central"/>
</dbReference>
<dbReference type="InterPro" id="IPR036961">
    <property type="entry name" value="Kinesin_motor_dom_sf"/>
</dbReference>
<evidence type="ECO:0000256" key="9">
    <source>
        <dbReference type="PROSITE-ProRule" id="PRU00283"/>
    </source>
</evidence>
<evidence type="ECO:0000256" key="2">
    <source>
        <dbReference type="ARBA" id="ARBA00022490"/>
    </source>
</evidence>
<dbReference type="GO" id="GO:0005871">
    <property type="term" value="C:kinesin complex"/>
    <property type="evidence" value="ECO:0000318"/>
    <property type="project" value="GO_Central"/>
</dbReference>
<dbReference type="SMART" id="SM00129">
    <property type="entry name" value="KISc"/>
    <property type="match status" value="1"/>
</dbReference>
<feature type="domain" description="Kinesin motor" evidence="13">
    <location>
        <begin position="126"/>
        <end position="478"/>
    </location>
</feature>
<dbReference type="Proteomes" id="UP000007110">
    <property type="component" value="Unassembled WGS sequence"/>
</dbReference>
<evidence type="ECO:0000313" key="15">
    <source>
        <dbReference type="Proteomes" id="UP000007110"/>
    </source>
</evidence>
<evidence type="ECO:0000259" key="12">
    <source>
        <dbReference type="PROSITE" id="PS50006"/>
    </source>
</evidence>
<protein>
    <recommendedName>
        <fullName evidence="16">Kinesin-like protein KIF14</fullName>
    </recommendedName>
</protein>
<keyword evidence="7 9" id="KW-0505">Motor protein</keyword>
<feature type="region of interest" description="Disordered" evidence="11">
    <location>
        <begin position="1355"/>
        <end position="1381"/>
    </location>
</feature>
<dbReference type="GeneID" id="593633"/>
<dbReference type="PANTHER" id="PTHR47117:SF5">
    <property type="entry name" value="KINESIN-LIKE PROTEIN KIF14"/>
    <property type="match status" value="1"/>
</dbReference>
<dbReference type="KEGG" id="spu:593633"/>
<dbReference type="EnsemblMetazoa" id="XM_011677832">
    <property type="protein sequence ID" value="XP_011676134"/>
    <property type="gene ID" value="LOC593633"/>
</dbReference>
<feature type="compositionally biased region" description="Low complexity" evidence="11">
    <location>
        <begin position="974"/>
        <end position="992"/>
    </location>
</feature>
<dbReference type="FunFam" id="3.40.850.10:FF:000042">
    <property type="entry name" value="Kinesin family member 14"/>
    <property type="match status" value="1"/>
</dbReference>
<organism evidence="14 15">
    <name type="scientific">Strongylocentrotus purpuratus</name>
    <name type="common">Purple sea urchin</name>
    <dbReference type="NCBI Taxonomy" id="7668"/>
    <lineage>
        <taxon>Eukaryota</taxon>
        <taxon>Metazoa</taxon>
        <taxon>Echinodermata</taxon>
        <taxon>Eleutherozoa</taxon>
        <taxon>Echinozoa</taxon>
        <taxon>Echinoidea</taxon>
        <taxon>Euechinoidea</taxon>
        <taxon>Echinacea</taxon>
        <taxon>Camarodonta</taxon>
        <taxon>Echinidea</taxon>
        <taxon>Strongylocentrotidae</taxon>
        <taxon>Strongylocentrotus</taxon>
    </lineage>
</organism>
<keyword evidence="8" id="KW-0206">Cytoskeleton</keyword>
<dbReference type="PRINTS" id="PR00380">
    <property type="entry name" value="KINESINHEAVY"/>
</dbReference>
<evidence type="ECO:0000256" key="3">
    <source>
        <dbReference type="ARBA" id="ARBA00022701"/>
    </source>
</evidence>
<evidence type="ECO:0000256" key="4">
    <source>
        <dbReference type="ARBA" id="ARBA00022741"/>
    </source>
</evidence>
<comment type="subcellular location">
    <subcellularLocation>
        <location evidence="1">Cytoplasm</location>
        <location evidence="1">Cytoskeleton</location>
    </subcellularLocation>
</comment>
<keyword evidence="15" id="KW-1185">Reference proteome</keyword>
<dbReference type="InterPro" id="IPR001752">
    <property type="entry name" value="Kinesin_motor_dom"/>
</dbReference>
<evidence type="ECO:0000256" key="11">
    <source>
        <dbReference type="SAM" id="MobiDB-lite"/>
    </source>
</evidence>
<dbReference type="Gene3D" id="2.60.200.20">
    <property type="match status" value="1"/>
</dbReference>
<evidence type="ECO:0000256" key="7">
    <source>
        <dbReference type="ARBA" id="ARBA00023175"/>
    </source>
</evidence>
<comment type="similarity">
    <text evidence="9">Belongs to the TRAFAC class myosin-kinesin ATPase superfamily. Kinesin family.</text>
</comment>
<evidence type="ECO:0000256" key="5">
    <source>
        <dbReference type="ARBA" id="ARBA00022840"/>
    </source>
</evidence>
<evidence type="ECO:0000256" key="6">
    <source>
        <dbReference type="ARBA" id="ARBA00023054"/>
    </source>
</evidence>
<evidence type="ECO:0008006" key="16">
    <source>
        <dbReference type="Google" id="ProtNLM"/>
    </source>
</evidence>
<keyword evidence="2" id="KW-0963">Cytoplasm</keyword>
<feature type="domain" description="FHA" evidence="12">
    <location>
        <begin position="604"/>
        <end position="655"/>
    </location>
</feature>
<keyword evidence="5 9" id="KW-0067">ATP-binding</keyword>
<dbReference type="PROSITE" id="PS00411">
    <property type="entry name" value="KINESIN_MOTOR_1"/>
    <property type="match status" value="1"/>
</dbReference>
<feature type="region of interest" description="Disordered" evidence="11">
    <location>
        <begin position="1"/>
        <end position="124"/>
    </location>
</feature>
<sequence>MFGPGRSTKRVLTERQSSENLPTPKRQVSQWTTPTRTKENRRPSNQAGASPSVGRRPSHQHHVSSSPFHQFKTPTRPPRSIDTAPNTPECYSKVEIGTPSTFRRASNSASSKSDDSDVSTSGNGFSVTVGVRVRPFNDREKADNDVKCVIGMDGNEVQISSRYGQPSHFCYDHCFWSVDKTSSDFSGQEAVYRAVGQPLLRSAFEGYNTCLFAYGQTGSGKSYTIMGSSDERGIIPRFCKDLYRRVEDPQETKVSFKVEVSFFEIYNEKIHDLLAPGVEKTDKWDKSAPKKITLKVREHPTQGPYVEGLSTFKANSYSDIHSYIERGNKQRATAATGMNDKSSRSHSVFVIMMTKTKKEVFDGEEHIHSVTSKINIIDLAGSERCAATNTTGDRLKEGANINRSLMTLGKVISGLSDKSLNPKKKVFIPYRDSVLTWLLRESLGGNSKTAMIATVSPASTQSEETLSTLRYAKQARSIINVAKVNEDPNARLIRELRTEIEKLKSMGYTTRGRRQSDEERNKNEELEGLKERLTDSHRRMTEMEEAWKERVREEETKRKKIESQQKEKLDSAFQVDNTLPNLVNLNEDPQLSEVLLYVLKDGETHIGRTNQSAPNGIHLNSALVEEDHCMIINNGSYVTVRPVNDAETFVNGDRIHRGRRLHHGDRVVVGNYYFRYNDPKEVRHAGQRSKVKVGFEFARNELANAQGSRLQSEKEEARLQTQKEMLKGIEEARKAAQKELETQSRNYERKIKELEHELRNMSVVGHKKEENLRQRTDNRVEELQQENKMLKQELESNRRRLELETREARKALEQGTTHHTRILQELEKEKERLLGSVEALQAAQRERKQRKGAGRVESGLQGRRDLLQLSMRLQEANNISTKLKRHLTFSRHDEQSSNLHGQRSEVTIRVNDTKKGLMTFWSLDMFEEKLLQMREAFQGNCTSREVDAIFTSKNGSWEKDFRLDSPIAHRQFTCSSRSDSSATTPARSSSTTNGQHLQSSAVANVNNSLDAITTSCLHHLATRVMRPGRREEEGEQTLADRTIGCMHRLLVAMETMRECSKTGDGKPIESSVLQTTISIDILNCLSNLWATLVHRQDEEHSQHRPHQAKASQSLVEQMEDCSQKLAKQIYEMIQNVTKHGNRDNYRAASEMQKDLIFSSRILGELCFITDTPCWFMGQGEHDEDKQIDFKLKQGFLDGADVFVDKTIQESLTAIGQFEMQLRSTLHDHNLKGEVKKPLDLVLSISTSAKILLNKTQEAQLELSSTQTSPPEDQSRPGSYYSQSYARSLGLSGEIHDLRSHIQELYDVIVTGWKGNQSNDPESGMIGSEFDPLKLRLPTDALLVVVNRLPQAASTKEVLGNQSNRSALSDTSTTSSMDGPCRPTDLVRLASRQLLTHLRALQGYIRATVRKSRIPTDADTGARRNKHVRFAEHLNKKAFIYKYSSMSSSDTDTSGT</sequence>
<keyword evidence="3" id="KW-0493">Microtubule</keyword>
<proteinExistence type="inferred from homology"/>
<feature type="compositionally biased region" description="Polar residues" evidence="11">
    <location>
        <begin position="1359"/>
        <end position="1376"/>
    </location>
</feature>
<dbReference type="GO" id="GO:0005874">
    <property type="term" value="C:microtubule"/>
    <property type="evidence" value="ECO:0000318"/>
    <property type="project" value="GO_Central"/>
</dbReference>
<dbReference type="CDD" id="cd22707">
    <property type="entry name" value="FHA_KIF14"/>
    <property type="match status" value="1"/>
</dbReference>
<feature type="region of interest" description="Disordered" evidence="11">
    <location>
        <begin position="974"/>
        <end position="999"/>
    </location>
</feature>
<keyword evidence="4 9" id="KW-0547">Nucleotide-binding</keyword>
<dbReference type="Gene3D" id="3.40.850.10">
    <property type="entry name" value="Kinesin motor domain"/>
    <property type="match status" value="1"/>
</dbReference>
<feature type="region of interest" description="Disordered" evidence="11">
    <location>
        <begin position="507"/>
        <end position="529"/>
    </location>
</feature>
<evidence type="ECO:0000256" key="1">
    <source>
        <dbReference type="ARBA" id="ARBA00004245"/>
    </source>
</evidence>
<dbReference type="GO" id="GO:0008017">
    <property type="term" value="F:microtubule binding"/>
    <property type="evidence" value="ECO:0000318"/>
    <property type="project" value="GO_Central"/>
</dbReference>
<feature type="coiled-coil region" evidence="10">
    <location>
        <begin position="700"/>
        <end position="846"/>
    </location>
</feature>
<dbReference type="InParanoid" id="A0A7M7HKN6"/>
<evidence type="ECO:0000259" key="13">
    <source>
        <dbReference type="PROSITE" id="PS50067"/>
    </source>
</evidence>
<feature type="region of interest" description="Disordered" evidence="11">
    <location>
        <begin position="1261"/>
        <end position="1280"/>
    </location>
</feature>
<dbReference type="OrthoDB" id="3176171at2759"/>
<dbReference type="CTD" id="9928"/>
<dbReference type="PROSITE" id="PS50067">
    <property type="entry name" value="KINESIN_MOTOR_2"/>
    <property type="match status" value="1"/>
</dbReference>
<evidence type="ECO:0000256" key="8">
    <source>
        <dbReference type="ARBA" id="ARBA00023212"/>
    </source>
</evidence>
<evidence type="ECO:0000313" key="14">
    <source>
        <dbReference type="EnsemblMetazoa" id="XP_011676134"/>
    </source>
</evidence>
<dbReference type="InterPro" id="IPR027417">
    <property type="entry name" value="P-loop_NTPase"/>
</dbReference>